<evidence type="ECO:0000313" key="2">
    <source>
        <dbReference type="EMBL" id="OIT36734.1"/>
    </source>
</evidence>
<dbReference type="Proteomes" id="UP000187609">
    <property type="component" value="Unassembled WGS sequence"/>
</dbReference>
<reference evidence="2" key="1">
    <citation type="submission" date="2016-11" db="EMBL/GenBank/DDBJ databases">
        <title>The genome of Nicotiana attenuata.</title>
        <authorList>
            <person name="Xu S."/>
            <person name="Brockmoeller T."/>
            <person name="Gaquerel E."/>
            <person name="Navarro A."/>
            <person name="Kuhl H."/>
            <person name="Gase K."/>
            <person name="Ling Z."/>
            <person name="Zhou W."/>
            <person name="Kreitzer C."/>
            <person name="Stanke M."/>
            <person name="Tang H."/>
            <person name="Lyons E."/>
            <person name="Pandey P."/>
            <person name="Pandey S.P."/>
            <person name="Timmermann B."/>
            <person name="Baldwin I.T."/>
        </authorList>
    </citation>
    <scope>NUCLEOTIDE SEQUENCE [LARGE SCALE GENOMIC DNA]</scope>
    <source>
        <strain evidence="2">UT</strain>
    </source>
</reference>
<gene>
    <name evidence="2" type="ORF">A4A49_17898</name>
</gene>
<feature type="region of interest" description="Disordered" evidence="1">
    <location>
        <begin position="435"/>
        <end position="481"/>
    </location>
</feature>
<evidence type="ECO:0000313" key="3">
    <source>
        <dbReference type="Proteomes" id="UP000187609"/>
    </source>
</evidence>
<dbReference type="AlphaFoldDB" id="A0A314L787"/>
<comment type="caution">
    <text evidence="2">The sequence shown here is derived from an EMBL/GenBank/DDBJ whole genome shotgun (WGS) entry which is preliminary data.</text>
</comment>
<accession>A0A314L787</accession>
<proteinExistence type="predicted"/>
<feature type="region of interest" description="Disordered" evidence="1">
    <location>
        <begin position="1"/>
        <end position="36"/>
    </location>
</feature>
<name>A0A314L787_NICAT</name>
<sequence length="481" mass="53081">MATAPPSTAEKPPDHPQNELNTITHPNQEESFHNSFPIATDFQSGAAIAVAPNLLGTSENSQVISGSNPEFPDNKDCSSPQDASFHQISAHSTMGIVPTSFSNLPVSLKSSEMEFKPTKRKILDTNVFALMRTTLLYLQLHMVSKALSLDLASFRKIRGSVAKVKMQIDLTKEKPTHVWLGYDEDQGVNGDGKWMDLLTPATTLPTSATVLGQQPIMNEVSEDLSSEEDPLDPLNDELRRLAKGKAHAASDFNVQSPKSKNKPSQKERQAVRKQNTGICINEPYENPSDSPFQGPLASRRGNHDLCHANRSQRSAAMSQLYKDPDSDPTLTQPGDTQFLNGNESDIPTNDENHTSKTHKATSAPTSTPSHLHPLEMVLEEYPLNRYTPQQDEYKPIEFEDEIIGEQDVDKDSSDEDLEKEQYCDLLITAVNGVSNQKQKEQKVASATVPSRRSPPPRLTRSRAARSSSVPPKQNLKPPSND</sequence>
<keyword evidence="3" id="KW-1185">Reference proteome</keyword>
<organism evidence="2 3">
    <name type="scientific">Nicotiana attenuata</name>
    <name type="common">Coyote tobacco</name>
    <dbReference type="NCBI Taxonomy" id="49451"/>
    <lineage>
        <taxon>Eukaryota</taxon>
        <taxon>Viridiplantae</taxon>
        <taxon>Streptophyta</taxon>
        <taxon>Embryophyta</taxon>
        <taxon>Tracheophyta</taxon>
        <taxon>Spermatophyta</taxon>
        <taxon>Magnoliopsida</taxon>
        <taxon>eudicotyledons</taxon>
        <taxon>Gunneridae</taxon>
        <taxon>Pentapetalae</taxon>
        <taxon>asterids</taxon>
        <taxon>lamiids</taxon>
        <taxon>Solanales</taxon>
        <taxon>Solanaceae</taxon>
        <taxon>Nicotianoideae</taxon>
        <taxon>Nicotianeae</taxon>
        <taxon>Nicotiana</taxon>
    </lineage>
</organism>
<protein>
    <submittedName>
        <fullName evidence="2">Uncharacterized protein</fullName>
    </submittedName>
</protein>
<feature type="region of interest" description="Disordered" evidence="1">
    <location>
        <begin position="246"/>
        <end position="417"/>
    </location>
</feature>
<feature type="compositionally biased region" description="Polar residues" evidence="1">
    <location>
        <begin position="360"/>
        <end position="369"/>
    </location>
</feature>
<feature type="compositionally biased region" description="Acidic residues" evidence="1">
    <location>
        <begin position="398"/>
        <end position="417"/>
    </location>
</feature>
<dbReference type="EMBL" id="MJEQ01000397">
    <property type="protein sequence ID" value="OIT36734.1"/>
    <property type="molecule type" value="Genomic_DNA"/>
</dbReference>
<feature type="region of interest" description="Disordered" evidence="1">
    <location>
        <begin position="60"/>
        <end position="83"/>
    </location>
</feature>
<evidence type="ECO:0000256" key="1">
    <source>
        <dbReference type="SAM" id="MobiDB-lite"/>
    </source>
</evidence>
<feature type="compositionally biased region" description="Polar residues" evidence="1">
    <location>
        <begin position="328"/>
        <end position="349"/>
    </location>
</feature>
<dbReference type="Gramene" id="OIT36734">
    <property type="protein sequence ID" value="OIT36734"/>
    <property type="gene ID" value="A4A49_17898"/>
</dbReference>